<feature type="compositionally biased region" description="Basic and acidic residues" evidence="1">
    <location>
        <begin position="14"/>
        <end position="23"/>
    </location>
</feature>
<evidence type="ECO:0000256" key="1">
    <source>
        <dbReference type="SAM" id="MobiDB-lite"/>
    </source>
</evidence>
<name>A0A482MDM1_9CAUD</name>
<protein>
    <recommendedName>
        <fullName evidence="4">Terminase small subunit</fullName>
    </recommendedName>
</protein>
<dbReference type="Pfam" id="PF25673">
    <property type="entry name" value="Terminase_7"/>
    <property type="match status" value="1"/>
</dbReference>
<organism evidence="2 3">
    <name type="scientific">Mycobacterium phage Blackbeetle</name>
    <dbReference type="NCBI Taxonomy" id="2517939"/>
    <lineage>
        <taxon>Viruses</taxon>
        <taxon>Duplodnaviria</taxon>
        <taxon>Heunggongvirae</taxon>
        <taxon>Uroviricota</taxon>
        <taxon>Caudoviricetes</taxon>
        <taxon>Marvinvirus</taxon>
        <taxon>Marvinvirus mosmoris</taxon>
    </lineage>
</organism>
<feature type="region of interest" description="Disordered" evidence="1">
    <location>
        <begin position="1"/>
        <end position="23"/>
    </location>
</feature>
<gene>
    <name evidence="2" type="primary">33</name>
    <name evidence="2" type="ORF">SEA_BLACKBEETLE_33</name>
</gene>
<evidence type="ECO:0008006" key="4">
    <source>
        <dbReference type="Google" id="ProtNLM"/>
    </source>
</evidence>
<dbReference type="InterPro" id="IPR057972">
    <property type="entry name" value="Terminase_7"/>
</dbReference>
<sequence>MIQVAGHGPPPKPADQRARGKRSDVIPLRVLTQDEPAEQPLLPADIDWHPQTIAWWHLWRESPLSRDFTTVDWAYLLETAMIHTRFWQGDTKAAAELRLRMANFGSTPADRARLRIQIVTAIETEDKAAAKGNVPQSRQRYAPPKVG</sequence>
<dbReference type="Proteomes" id="UP000297138">
    <property type="component" value="Genome"/>
</dbReference>
<proteinExistence type="predicted"/>
<feature type="region of interest" description="Disordered" evidence="1">
    <location>
        <begin position="127"/>
        <end position="147"/>
    </location>
</feature>
<dbReference type="EMBL" id="MK494123">
    <property type="protein sequence ID" value="QBQ71323.1"/>
    <property type="molecule type" value="Genomic_DNA"/>
</dbReference>
<reference evidence="2 3" key="1">
    <citation type="submission" date="2019-02" db="EMBL/GenBank/DDBJ databases">
        <authorList>
            <person name="Moreno I.M."/>
            <person name="Stavrou C.E."/>
            <person name="LeBlanc-Straceski J.M."/>
            <person name="Haley-Read J.-P.B."/>
            <person name="Hoar M.T."/>
            <person name="Sciortino S.L."/>
            <person name="Redford S.M."/>
            <person name="Gonzalez-Romero M."/>
            <person name="Woodman S.E."/>
            <person name="Levesque J.M."/>
            <person name="Coombs K.S."/>
            <person name="Nguyenhoang L.T."/>
            <person name="Sanchez P.K."/>
            <person name="Mirabal J.C."/>
            <person name="Zack K.M."/>
            <person name="Garlena R.A."/>
            <person name="Russell D.A."/>
            <person name="Pope W.H."/>
            <person name="Jacobs-Sera D."/>
            <person name="Hatfull G.F."/>
        </authorList>
    </citation>
    <scope>NUCLEOTIDE SEQUENCE [LARGE SCALE GENOMIC DNA]</scope>
</reference>
<evidence type="ECO:0000313" key="2">
    <source>
        <dbReference type="EMBL" id="QBQ71323.1"/>
    </source>
</evidence>
<accession>A0A482MDM1</accession>
<evidence type="ECO:0000313" key="3">
    <source>
        <dbReference type="Proteomes" id="UP000297138"/>
    </source>
</evidence>